<sequence length="164" mass="18250">MAVMPDYDISLCIHTYINMYMRPSTFIFKASTVEASAALSTCASARYDALLSKICIEFGRRQRAVKQGRRQQRHGRTHALKQLEEGTFNGGCSLWAATLPYGRLCHSIMGRKVARIQLEWLAESVEAVSCKRRLQREAPCTKQQLFLSGSHACIAPLCPGPGVT</sequence>
<organism evidence="1 2">
    <name type="scientific">Adiantum capillus-veneris</name>
    <name type="common">Maidenhair fern</name>
    <dbReference type="NCBI Taxonomy" id="13818"/>
    <lineage>
        <taxon>Eukaryota</taxon>
        <taxon>Viridiplantae</taxon>
        <taxon>Streptophyta</taxon>
        <taxon>Embryophyta</taxon>
        <taxon>Tracheophyta</taxon>
        <taxon>Polypodiopsida</taxon>
        <taxon>Polypodiidae</taxon>
        <taxon>Polypodiales</taxon>
        <taxon>Pteridineae</taxon>
        <taxon>Pteridaceae</taxon>
        <taxon>Vittarioideae</taxon>
        <taxon>Adiantum</taxon>
    </lineage>
</organism>
<reference evidence="1" key="1">
    <citation type="submission" date="2021-01" db="EMBL/GenBank/DDBJ databases">
        <title>Adiantum capillus-veneris genome.</title>
        <authorList>
            <person name="Fang Y."/>
            <person name="Liao Q."/>
        </authorList>
    </citation>
    <scope>NUCLEOTIDE SEQUENCE</scope>
    <source>
        <strain evidence="1">H3</strain>
        <tissue evidence="1">Leaf</tissue>
    </source>
</reference>
<accession>A0A9D4ZPX9</accession>
<proteinExistence type="predicted"/>
<comment type="caution">
    <text evidence="1">The sequence shown here is derived from an EMBL/GenBank/DDBJ whole genome shotgun (WGS) entry which is preliminary data.</text>
</comment>
<evidence type="ECO:0000313" key="1">
    <source>
        <dbReference type="EMBL" id="KAI5081607.1"/>
    </source>
</evidence>
<dbReference type="EMBL" id="JABFUD020000003">
    <property type="protein sequence ID" value="KAI5081607.1"/>
    <property type="molecule type" value="Genomic_DNA"/>
</dbReference>
<dbReference type="AlphaFoldDB" id="A0A9D4ZPX9"/>
<dbReference type="Proteomes" id="UP000886520">
    <property type="component" value="Chromosome 2"/>
</dbReference>
<gene>
    <name evidence="1" type="ORF">GOP47_0001350</name>
</gene>
<protein>
    <submittedName>
        <fullName evidence="1">Uncharacterized protein</fullName>
    </submittedName>
</protein>
<evidence type="ECO:0000313" key="2">
    <source>
        <dbReference type="Proteomes" id="UP000886520"/>
    </source>
</evidence>
<name>A0A9D4ZPX9_ADICA</name>
<keyword evidence="2" id="KW-1185">Reference proteome</keyword>